<evidence type="ECO:0000256" key="2">
    <source>
        <dbReference type="ARBA" id="ARBA00022786"/>
    </source>
</evidence>
<dbReference type="GO" id="GO:0006511">
    <property type="term" value="P:ubiquitin-dependent protein catabolic process"/>
    <property type="evidence" value="ECO:0007669"/>
    <property type="project" value="InterPro"/>
</dbReference>
<dbReference type="GeneID" id="23617034"/>
<evidence type="ECO:0000313" key="8">
    <source>
        <dbReference type="Proteomes" id="UP000028924"/>
    </source>
</evidence>
<dbReference type="Pfam" id="PF03152">
    <property type="entry name" value="UFD1_N1"/>
    <property type="match status" value="1"/>
</dbReference>
<reference evidence="7" key="4">
    <citation type="submission" date="2018-11" db="EMBL/GenBank/DDBJ databases">
        <title>Characterization of plant carbon substrate utilization by Auxenochlorella protothecoides.</title>
        <authorList>
            <person name="Vogler B.W."/>
            <person name="Starkenburg S.R."/>
            <person name="Sudasinghe N."/>
            <person name="Schambach J.Y."/>
            <person name="Rollin J.A."/>
            <person name="Pattathil S."/>
            <person name="Barry A.N."/>
        </authorList>
    </citation>
    <scope>NUCLEOTIDE SEQUENCE [LARGE SCALE GENOMIC DNA]</scope>
    <source>
        <strain evidence="7">UTEX 25</strain>
    </source>
</reference>
<feature type="domain" description="Ubiquitin fusion degradation protein UFD1 N-terminal subdomain 2" evidence="5">
    <location>
        <begin position="111"/>
        <end position="186"/>
    </location>
</feature>
<dbReference type="STRING" id="3075.A0A087SPM5"/>
<dbReference type="Gene3D" id="3.10.330.10">
    <property type="match status" value="1"/>
</dbReference>
<feature type="compositionally biased region" description="Low complexity" evidence="3">
    <location>
        <begin position="262"/>
        <end position="273"/>
    </location>
</feature>
<gene>
    <name evidence="7" type="ORF">APUTEX25_001455</name>
    <name evidence="6" type="ORF">F751_5643</name>
</gene>
<dbReference type="GO" id="GO:0031593">
    <property type="term" value="F:polyubiquitin modification-dependent protein binding"/>
    <property type="evidence" value="ECO:0007669"/>
    <property type="project" value="TreeGrafter"/>
</dbReference>
<evidence type="ECO:0000259" key="4">
    <source>
        <dbReference type="Pfam" id="PF03152"/>
    </source>
</evidence>
<reference evidence="7" key="3">
    <citation type="submission" date="2018-10" db="EMBL/GenBank/DDBJ databases">
        <authorList>
            <person name="Hovde B."/>
            <person name="Zhang X."/>
        </authorList>
    </citation>
    <scope>NUCLEOTIDE SEQUENCE [LARGE SCALE GENOMIC DNA]</scope>
    <source>
        <strain evidence="7">UTEX 25</strain>
    </source>
</reference>
<dbReference type="FunFam" id="2.40.40.50:FF:000001">
    <property type="entry name" value="Ubiquitin fusion degradation protein 1 homolog"/>
    <property type="match status" value="1"/>
</dbReference>
<accession>A0A087SPM5</accession>
<dbReference type="RefSeq" id="XP_011400666.1">
    <property type="nucleotide sequence ID" value="XM_011402364.1"/>
</dbReference>
<proteinExistence type="inferred from homology"/>
<evidence type="ECO:0000313" key="7">
    <source>
        <dbReference type="EMBL" id="RMZ54297.1"/>
    </source>
</evidence>
<dbReference type="Proteomes" id="UP000279271">
    <property type="component" value="Unassembled WGS sequence"/>
</dbReference>
<dbReference type="eggNOG" id="KOG1816">
    <property type="taxonomic scope" value="Eukaryota"/>
</dbReference>
<dbReference type="Proteomes" id="UP000028924">
    <property type="component" value="Unassembled WGS sequence"/>
</dbReference>
<dbReference type="GO" id="GO:0034098">
    <property type="term" value="C:VCP-NPL4-UFD1 AAA ATPase complex"/>
    <property type="evidence" value="ECO:0007669"/>
    <property type="project" value="TreeGrafter"/>
</dbReference>
<evidence type="ECO:0000313" key="6">
    <source>
        <dbReference type="EMBL" id="KFM27679.1"/>
    </source>
</evidence>
<dbReference type="EMBL" id="KL662154">
    <property type="protein sequence ID" value="KFM27679.1"/>
    <property type="molecule type" value="Genomic_DNA"/>
</dbReference>
<dbReference type="AlphaFoldDB" id="A0A087SPM5"/>
<dbReference type="InterPro" id="IPR055418">
    <property type="entry name" value="UFD1_N2"/>
</dbReference>
<evidence type="ECO:0000256" key="3">
    <source>
        <dbReference type="SAM" id="MobiDB-lite"/>
    </source>
</evidence>
<dbReference type="FunFam" id="3.10.330.10:FF:000002">
    <property type="entry name" value="ubiquitin fusion degradation protein 1 homolog"/>
    <property type="match status" value="1"/>
</dbReference>
<dbReference type="KEGG" id="apro:F751_5643"/>
<dbReference type="InterPro" id="IPR055417">
    <property type="entry name" value="UFD1_N1"/>
</dbReference>
<dbReference type="PANTHER" id="PTHR12555">
    <property type="entry name" value="UBIQUITIN FUSION DEGRADATON PROTEIN 1"/>
    <property type="match status" value="1"/>
</dbReference>
<dbReference type="InterPro" id="IPR004854">
    <property type="entry name" value="Ufd1-like"/>
</dbReference>
<keyword evidence="8" id="KW-1185">Reference proteome</keyword>
<protein>
    <submittedName>
        <fullName evidence="6">Ubiquitin fusion degradation protein 1-like protein</fullName>
    </submittedName>
</protein>
<feature type="region of interest" description="Disordered" evidence="3">
    <location>
        <begin position="307"/>
        <end position="350"/>
    </location>
</feature>
<sequence length="350" mass="37359">MFGGFFGGYAPTGRFEASYRCYPVSFIDRMDAEKGDKVFLPPSALDRLSQLQIDYPMLFKVENRQSGQATHCGVLEFIADEGMIYMPYWMMQNLVLEEGTVIRLSSATLPKGSFVKLQPHSKDFLDITNPRAVLETTLRNFTCLTVGDTVPINYNNKRYFIDIIEAKPSDAISVVETDCNVDFAPPLDYVEPEYTPAAPAAEQASTTRPDAGSGSSTTEDNGDPASRAAAPAEPQFLAFAGTAKRLDGRPAADPRPVPVPRPGGNSASSAGPSTKDGSSDAQASSGALKKAGKLMYRDRLAAKFAAAKDGRGAAAPPPSPPAKASDAEGGAEKKEDGFQPFKGQGRSLRG</sequence>
<dbReference type="GO" id="GO:0036503">
    <property type="term" value="P:ERAD pathway"/>
    <property type="evidence" value="ECO:0007669"/>
    <property type="project" value="TreeGrafter"/>
</dbReference>
<feature type="compositionally biased region" description="Low complexity" evidence="3">
    <location>
        <begin position="198"/>
        <end position="207"/>
    </location>
</feature>
<reference evidence="6 8" key="1">
    <citation type="journal article" date="2014" name="BMC Genomics">
        <title>Oil accumulation mechanisms of the oleaginous microalga Chlorella protothecoides revealed through its genome, transcriptomes, and proteomes.</title>
        <authorList>
            <person name="Gao C."/>
            <person name="Wang Y."/>
            <person name="Shen Y."/>
            <person name="Yan D."/>
            <person name="He X."/>
            <person name="Dai J."/>
            <person name="Wu Q."/>
        </authorList>
    </citation>
    <scope>NUCLEOTIDE SEQUENCE [LARGE SCALE GENOMIC DNA]</scope>
    <source>
        <strain evidence="6 8">0710</strain>
    </source>
</reference>
<dbReference type="InterPro" id="IPR042299">
    <property type="entry name" value="Ufd1-like_Nn"/>
</dbReference>
<dbReference type="Pfam" id="PF24842">
    <property type="entry name" value="UFD1_N2"/>
    <property type="match status" value="1"/>
</dbReference>
<evidence type="ECO:0000256" key="1">
    <source>
        <dbReference type="ARBA" id="ARBA00006043"/>
    </source>
</evidence>
<dbReference type="Gene3D" id="2.40.40.50">
    <property type="entry name" value="Ubiquitin fusion degradation protein UFD1, N-terminal domain"/>
    <property type="match status" value="1"/>
</dbReference>
<feature type="region of interest" description="Disordered" evidence="3">
    <location>
        <begin position="245"/>
        <end position="286"/>
    </location>
</feature>
<feature type="domain" description="Ubiquitin fusion degradation protein UFD1 N-terminal subdomain 1" evidence="4">
    <location>
        <begin position="15"/>
        <end position="110"/>
    </location>
</feature>
<dbReference type="EMBL" id="QOKY01000180">
    <property type="protein sequence ID" value="RMZ54297.1"/>
    <property type="molecule type" value="Genomic_DNA"/>
</dbReference>
<evidence type="ECO:0000313" key="9">
    <source>
        <dbReference type="Proteomes" id="UP000279271"/>
    </source>
</evidence>
<name>A0A087SPM5_AUXPR</name>
<comment type="similarity">
    <text evidence="1">Belongs to the UFD1 family.</text>
</comment>
<feature type="region of interest" description="Disordered" evidence="3">
    <location>
        <begin position="198"/>
        <end position="230"/>
    </location>
</feature>
<keyword evidence="2" id="KW-0833">Ubl conjugation pathway</keyword>
<organism evidence="6 8">
    <name type="scientific">Auxenochlorella protothecoides</name>
    <name type="common">Green microalga</name>
    <name type="synonym">Chlorella protothecoides</name>
    <dbReference type="NCBI Taxonomy" id="3075"/>
    <lineage>
        <taxon>Eukaryota</taxon>
        <taxon>Viridiplantae</taxon>
        <taxon>Chlorophyta</taxon>
        <taxon>core chlorophytes</taxon>
        <taxon>Trebouxiophyceae</taxon>
        <taxon>Chlorellales</taxon>
        <taxon>Chlorellaceae</taxon>
        <taxon>Auxenochlorella</taxon>
    </lineage>
</organism>
<dbReference type="PANTHER" id="PTHR12555:SF13">
    <property type="entry name" value="UBIQUITIN RECOGNITION FACTOR IN ER-ASSOCIATED DEGRADATION PROTEIN 1"/>
    <property type="match status" value="1"/>
</dbReference>
<reference evidence="9" key="2">
    <citation type="journal article" date="2018" name="Algal Res.">
        <title>Characterization of plant carbon substrate utilization by Auxenochlorella protothecoides.</title>
        <authorList>
            <person name="Vogler B.W."/>
            <person name="Starkenburg S.R."/>
            <person name="Sudasinghe N."/>
            <person name="Schambach J.Y."/>
            <person name="Rollin J.A."/>
            <person name="Pattathil S."/>
            <person name="Barry A.N."/>
        </authorList>
    </citation>
    <scope>NUCLEOTIDE SEQUENCE [LARGE SCALE GENOMIC DNA]</scope>
    <source>
        <strain evidence="9">UTEX 25</strain>
    </source>
</reference>
<dbReference type="OrthoDB" id="422728at2759"/>
<evidence type="ECO:0000259" key="5">
    <source>
        <dbReference type="Pfam" id="PF24842"/>
    </source>
</evidence>